<dbReference type="EMBL" id="MKVH01000013">
    <property type="protein sequence ID" value="OJX59198.1"/>
    <property type="molecule type" value="Genomic_DNA"/>
</dbReference>
<evidence type="ECO:0000256" key="4">
    <source>
        <dbReference type="ARBA" id="ARBA00022989"/>
    </source>
</evidence>
<gene>
    <name evidence="9" type="ORF">BGO89_01910</name>
</gene>
<dbReference type="GO" id="GO:0005886">
    <property type="term" value="C:plasma membrane"/>
    <property type="evidence" value="ECO:0007669"/>
    <property type="project" value="UniProtKB-SubCell"/>
</dbReference>
<reference evidence="9 10" key="1">
    <citation type="submission" date="2016-09" db="EMBL/GenBank/DDBJ databases">
        <title>Genome-resolved meta-omics ties microbial dynamics to process performance in biotechnology for thiocyanate degradation.</title>
        <authorList>
            <person name="Kantor R.S."/>
            <person name="Huddy R.J."/>
            <person name="Iyer R."/>
            <person name="Thomas B.C."/>
            <person name="Brown C.T."/>
            <person name="Anantharaman K."/>
            <person name="Tringe S."/>
            <person name="Hettich R.L."/>
            <person name="Harrison S.T."/>
            <person name="Banfield J.F."/>
        </authorList>
    </citation>
    <scope>NUCLEOTIDE SEQUENCE [LARGE SCALE GENOMIC DNA]</scope>
    <source>
        <strain evidence="9">59-99</strain>
    </source>
</reference>
<protein>
    <submittedName>
        <fullName evidence="9">Uncharacterized protein</fullName>
    </submittedName>
</protein>
<organism evidence="9 10">
    <name type="scientific">Candidatus Kapaibacterium thiocyanatum</name>
    <dbReference type="NCBI Taxonomy" id="1895771"/>
    <lineage>
        <taxon>Bacteria</taxon>
        <taxon>Pseudomonadati</taxon>
        <taxon>Candidatus Kapaibacteriota</taxon>
        <taxon>Candidatus Kapaibacteriia</taxon>
        <taxon>Candidatus Kapaibacteriales</taxon>
        <taxon>Candidatus Kapaibacteriaceae</taxon>
        <taxon>Candidatus Kapaibacterium</taxon>
    </lineage>
</organism>
<evidence type="ECO:0000259" key="8">
    <source>
        <dbReference type="Pfam" id="PF18917"/>
    </source>
</evidence>
<dbReference type="PANTHER" id="PTHR33885:SF3">
    <property type="entry name" value="PHAGE SHOCK PROTEIN C"/>
    <property type="match status" value="1"/>
</dbReference>
<comment type="subcellular location">
    <subcellularLocation>
        <location evidence="1">Cell membrane</location>
        <topology evidence="1">Single-pass membrane protein</topology>
    </subcellularLocation>
</comment>
<sequence length="156" mass="17117">MTRRFFRSRNDRMVSGVAAGLADYLQIDPVLIRVAFVLAAFADGMGVLAYIILWILTPQQPWAMAYNAMNPGSTTNDDERSTMPFPRERSGMSGTVVFGIILIVLGAITLTENLIPQLDLSLFWPVLLIAIGVGLIVKSRRSAYIPTPSTDEQVTA</sequence>
<dbReference type="InterPro" id="IPR007168">
    <property type="entry name" value="Phageshock_PspC_N"/>
</dbReference>
<accession>A0A1M3L1V0</accession>
<name>A0A1M3L1V0_9BACT</name>
<dbReference type="InterPro" id="IPR052027">
    <property type="entry name" value="PspC"/>
</dbReference>
<dbReference type="Pfam" id="PF18917">
    <property type="entry name" value="LiaI-LiaF-like_TM1"/>
    <property type="match status" value="1"/>
</dbReference>
<dbReference type="Proteomes" id="UP000184233">
    <property type="component" value="Unassembled WGS sequence"/>
</dbReference>
<proteinExistence type="predicted"/>
<dbReference type="PANTHER" id="PTHR33885">
    <property type="entry name" value="PHAGE SHOCK PROTEIN C"/>
    <property type="match status" value="1"/>
</dbReference>
<dbReference type="STRING" id="1895771.BGO89_01910"/>
<keyword evidence="5 6" id="KW-0472">Membrane</keyword>
<evidence type="ECO:0000256" key="1">
    <source>
        <dbReference type="ARBA" id="ARBA00004162"/>
    </source>
</evidence>
<evidence type="ECO:0000313" key="10">
    <source>
        <dbReference type="Proteomes" id="UP000184233"/>
    </source>
</evidence>
<dbReference type="InterPro" id="IPR043726">
    <property type="entry name" value="LiaI-LiaF-like_TM1"/>
</dbReference>
<keyword evidence="3 6" id="KW-0812">Transmembrane</keyword>
<keyword evidence="4 6" id="KW-1133">Transmembrane helix</keyword>
<evidence type="ECO:0000256" key="6">
    <source>
        <dbReference type="SAM" id="Phobius"/>
    </source>
</evidence>
<evidence type="ECO:0000256" key="3">
    <source>
        <dbReference type="ARBA" id="ARBA00022692"/>
    </source>
</evidence>
<evidence type="ECO:0000256" key="2">
    <source>
        <dbReference type="ARBA" id="ARBA00022475"/>
    </source>
</evidence>
<feature type="domain" description="Phage shock protein PspC N-terminal" evidence="7">
    <location>
        <begin position="3"/>
        <end position="59"/>
    </location>
</feature>
<dbReference type="Pfam" id="PF04024">
    <property type="entry name" value="PspC"/>
    <property type="match status" value="1"/>
</dbReference>
<comment type="caution">
    <text evidence="9">The sequence shown here is derived from an EMBL/GenBank/DDBJ whole genome shotgun (WGS) entry which is preliminary data.</text>
</comment>
<feature type="transmembrane region" description="Helical" evidence="6">
    <location>
        <begin position="120"/>
        <end position="137"/>
    </location>
</feature>
<evidence type="ECO:0000259" key="7">
    <source>
        <dbReference type="Pfam" id="PF04024"/>
    </source>
</evidence>
<keyword evidence="2" id="KW-1003">Cell membrane</keyword>
<evidence type="ECO:0000256" key="5">
    <source>
        <dbReference type="ARBA" id="ARBA00023136"/>
    </source>
</evidence>
<feature type="domain" description="LiaI-LiaF-like transmembrane region" evidence="8">
    <location>
        <begin position="96"/>
        <end position="136"/>
    </location>
</feature>
<evidence type="ECO:0000313" key="9">
    <source>
        <dbReference type="EMBL" id="OJX59198.1"/>
    </source>
</evidence>
<feature type="transmembrane region" description="Helical" evidence="6">
    <location>
        <begin position="30"/>
        <end position="56"/>
    </location>
</feature>
<dbReference type="AlphaFoldDB" id="A0A1M3L1V0"/>
<feature type="transmembrane region" description="Helical" evidence="6">
    <location>
        <begin position="90"/>
        <end position="108"/>
    </location>
</feature>